<dbReference type="PANTHER" id="PTHR33442:SF1">
    <property type="entry name" value="TRANS-3-HYDROXY-L-PROLINE DEHYDRATASE"/>
    <property type="match status" value="1"/>
</dbReference>
<dbReference type="Pfam" id="PF05544">
    <property type="entry name" value="Pro_racemase"/>
    <property type="match status" value="1"/>
</dbReference>
<name>A0A6I4IXA5_9SPHN</name>
<organism evidence="2 3">
    <name type="scientific">Sphingomonas horti</name>
    <dbReference type="NCBI Taxonomy" id="2682842"/>
    <lineage>
        <taxon>Bacteria</taxon>
        <taxon>Pseudomonadati</taxon>
        <taxon>Pseudomonadota</taxon>
        <taxon>Alphaproteobacteria</taxon>
        <taxon>Sphingomonadales</taxon>
        <taxon>Sphingomonadaceae</taxon>
        <taxon>Sphingomonas</taxon>
    </lineage>
</organism>
<sequence length="341" mass="36245">MTLRTVDMHTAGEPVRIVEGGYPALRGATILEKRRDALAHHDHLRRALMLEPRGHAGMYGAIPTEPCHADADLAVLFTHQEGYSTMCGHATIAIGRWAVDSGQVALTDGRAAFTLEVPCGLVEVEILRRDGETRVGFESVDSFAGHLEAQVEVPGFGAVRLDIAFGGAFYAILPASQIGLPLMETPLTELVQAGVAITNAVRAAIPIRHPDEPDLGFLYGTILTDDVPLGAAGGRPSHNLCIFAEGQIDRSPTGSGVTARIALAAAKGEMKTGQSCEIRGVSGQGFTGTLARTQADERGTVSRVKVSGTAHYSGRSEFVCEAGDPFRFGFELPARFTDLDR</sequence>
<proteinExistence type="inferred from homology"/>
<dbReference type="InterPro" id="IPR008794">
    <property type="entry name" value="Pro_racemase_fam"/>
</dbReference>
<dbReference type="GO" id="GO:0016836">
    <property type="term" value="F:hydro-lyase activity"/>
    <property type="evidence" value="ECO:0007669"/>
    <property type="project" value="TreeGrafter"/>
</dbReference>
<accession>A0A6I4IXA5</accession>
<protein>
    <submittedName>
        <fullName evidence="2">Proline racemase</fullName>
    </submittedName>
</protein>
<dbReference type="EMBL" id="WQMS01000001">
    <property type="protein sequence ID" value="MVO76613.1"/>
    <property type="molecule type" value="Genomic_DNA"/>
</dbReference>
<dbReference type="Gene3D" id="3.10.310.10">
    <property type="entry name" value="Diaminopimelate Epimerase, Chain A, domain 1"/>
    <property type="match status" value="2"/>
</dbReference>
<comment type="caution">
    <text evidence="2">The sequence shown here is derived from an EMBL/GenBank/DDBJ whole genome shotgun (WGS) entry which is preliminary data.</text>
</comment>
<dbReference type="SUPFAM" id="SSF54506">
    <property type="entry name" value="Diaminopimelate epimerase-like"/>
    <property type="match status" value="1"/>
</dbReference>
<keyword evidence="3" id="KW-1185">Reference proteome</keyword>
<dbReference type="SFLD" id="SFLDS00028">
    <property type="entry name" value="Proline_Racemase"/>
    <property type="match status" value="1"/>
</dbReference>
<evidence type="ECO:0000256" key="1">
    <source>
        <dbReference type="ARBA" id="ARBA00007529"/>
    </source>
</evidence>
<gene>
    <name evidence="2" type="ORF">GON01_01480</name>
</gene>
<evidence type="ECO:0000313" key="2">
    <source>
        <dbReference type="EMBL" id="MVO76613.1"/>
    </source>
</evidence>
<dbReference type="PIRSF" id="PIRSF029792">
    <property type="entry name" value="Pro_racemase"/>
    <property type="match status" value="1"/>
</dbReference>
<comment type="similarity">
    <text evidence="1">Belongs to the proline racemase family.</text>
</comment>
<evidence type="ECO:0000313" key="3">
    <source>
        <dbReference type="Proteomes" id="UP000441389"/>
    </source>
</evidence>
<dbReference type="PANTHER" id="PTHR33442">
    <property type="entry name" value="TRANS-3-HYDROXY-L-PROLINE DEHYDRATASE"/>
    <property type="match status" value="1"/>
</dbReference>
<dbReference type="AlphaFoldDB" id="A0A6I4IXA5"/>
<dbReference type="Proteomes" id="UP000441389">
    <property type="component" value="Unassembled WGS sequence"/>
</dbReference>
<dbReference type="FunFam" id="3.10.310.10:FF:000003">
    <property type="entry name" value="Proline racemase"/>
    <property type="match status" value="1"/>
</dbReference>
<reference evidence="2 3" key="1">
    <citation type="submission" date="2019-12" db="EMBL/GenBank/DDBJ databases">
        <authorList>
            <person name="Huq M.A."/>
        </authorList>
    </citation>
    <scope>NUCLEOTIDE SEQUENCE [LARGE SCALE GENOMIC DNA]</scope>
    <source>
        <strain evidence="2 3">MAH-20</strain>
    </source>
</reference>